<evidence type="ECO:0000256" key="7">
    <source>
        <dbReference type="SAM" id="Phobius"/>
    </source>
</evidence>
<comment type="subcellular location">
    <subcellularLocation>
        <location evidence="1">Cell membrane</location>
        <topology evidence="1">Multi-pass membrane protein</topology>
    </subcellularLocation>
</comment>
<protein>
    <submittedName>
        <fullName evidence="8">Putative membrane protein YccC</fullName>
    </submittedName>
</protein>
<organism evidence="8 9">
    <name type="scientific">Silvimonas terrae</name>
    <dbReference type="NCBI Taxonomy" id="300266"/>
    <lineage>
        <taxon>Bacteria</taxon>
        <taxon>Pseudomonadati</taxon>
        <taxon>Pseudomonadota</taxon>
        <taxon>Betaproteobacteria</taxon>
        <taxon>Neisseriales</taxon>
        <taxon>Chitinibacteraceae</taxon>
        <taxon>Silvimonas</taxon>
    </lineage>
</organism>
<feature type="transmembrane region" description="Helical" evidence="7">
    <location>
        <begin position="108"/>
        <end position="126"/>
    </location>
</feature>
<proteinExistence type="predicted"/>
<keyword evidence="9" id="KW-1185">Reference proteome</keyword>
<keyword evidence="5 7" id="KW-1133">Transmembrane helix</keyword>
<dbReference type="PANTHER" id="PTHR30509">
    <property type="entry name" value="P-HYDROXYBENZOIC ACID EFFLUX PUMP SUBUNIT-RELATED"/>
    <property type="match status" value="1"/>
</dbReference>
<evidence type="ECO:0000256" key="1">
    <source>
        <dbReference type="ARBA" id="ARBA00004651"/>
    </source>
</evidence>
<sequence length="675" mass="73237">MIHWPTARDWLFSFKAFFASMLALYIAFALGLPRPYWAMAAVYVVSHPLTGATRSKALYRVLGTILGASAAVALVPLLIDAPVLLSAAIGAWTGTLLYISLLDRTPRAYVFMLAAYTLPMIALPAVNAPQNVFDIASARTQEILVGILSASVVAGLIFPGKVAPVISARTAGWLRDAAAWAADTLTPVADQRAHLASRHRLASDILALDQLISQLAYDPDTADTVGYARALRGRMSMLLPVLSSMTGMMQELRANNQALPDGVDTLMHDVTQWILSPASRPEDGQRLKEEIARLGQTVVHSSEWRSALGRTMRSRVGTLVELWQDCLHLQQLLSGQEGVKPWVPVYTRRDVNGGARHYDHGIMLFSAINASVSIFAGCMIWIGMGWEDGAGAVTLGAVASCFFAAMDEPAPFIRLFFVWTIVSIGLSALMLFAIIPASHDFATLVALLAVPFLIIGTLIPLPRFNMIAMLLSVNTATFLGLQGAYDANFTAFFNGNLAGAAGALFALVWTLITRPFGVQLATHRLVHASWRDLANTAAGEDAQDYARLSSRMLDRLGQLVPRLAASGDDSYSDGFTELRVGYSALELQRDELDLSELDRHSIDAVLGGVAGHYRARIENSRHKRAPDTLRARIDDAMSLVIGRADHASREALHALVELRVSLFPGTPGYRHAPAF</sequence>
<dbReference type="AlphaFoldDB" id="A0A840RK57"/>
<accession>A0A840RK57</accession>
<evidence type="ECO:0000256" key="6">
    <source>
        <dbReference type="ARBA" id="ARBA00023136"/>
    </source>
</evidence>
<feature type="transmembrane region" description="Helical" evidence="7">
    <location>
        <begin position="138"/>
        <end position="159"/>
    </location>
</feature>
<comment type="caution">
    <text evidence="8">The sequence shown here is derived from an EMBL/GenBank/DDBJ whole genome shotgun (WGS) entry which is preliminary data.</text>
</comment>
<reference evidence="8 9" key="1">
    <citation type="submission" date="2020-08" db="EMBL/GenBank/DDBJ databases">
        <title>Genomic Encyclopedia of Type Strains, Phase IV (KMG-IV): sequencing the most valuable type-strain genomes for metagenomic binning, comparative biology and taxonomic classification.</title>
        <authorList>
            <person name="Goeker M."/>
        </authorList>
    </citation>
    <scope>NUCLEOTIDE SEQUENCE [LARGE SCALE GENOMIC DNA]</scope>
    <source>
        <strain evidence="8 9">DSM 18233</strain>
    </source>
</reference>
<feature type="transmembrane region" description="Helical" evidence="7">
    <location>
        <begin position="83"/>
        <end position="101"/>
    </location>
</feature>
<name>A0A840RK57_9NEIS</name>
<feature type="transmembrane region" description="Helical" evidence="7">
    <location>
        <begin position="57"/>
        <end position="77"/>
    </location>
</feature>
<evidence type="ECO:0000313" key="9">
    <source>
        <dbReference type="Proteomes" id="UP000543030"/>
    </source>
</evidence>
<dbReference type="EMBL" id="JACHHN010000011">
    <property type="protein sequence ID" value="MBB5193517.1"/>
    <property type="molecule type" value="Genomic_DNA"/>
</dbReference>
<dbReference type="InterPro" id="IPR006726">
    <property type="entry name" value="PHBA_efflux_AaeB/fusaric-R"/>
</dbReference>
<dbReference type="GO" id="GO:0005886">
    <property type="term" value="C:plasma membrane"/>
    <property type="evidence" value="ECO:0007669"/>
    <property type="project" value="UniProtKB-SubCell"/>
</dbReference>
<feature type="transmembrane region" description="Helical" evidence="7">
    <location>
        <begin position="491"/>
        <end position="512"/>
    </location>
</feature>
<dbReference type="Pfam" id="PF04632">
    <property type="entry name" value="FUSC"/>
    <property type="match status" value="1"/>
</dbReference>
<dbReference type="Proteomes" id="UP000543030">
    <property type="component" value="Unassembled WGS sequence"/>
</dbReference>
<feature type="transmembrane region" description="Helical" evidence="7">
    <location>
        <begin position="389"/>
        <end position="406"/>
    </location>
</feature>
<dbReference type="GO" id="GO:0022857">
    <property type="term" value="F:transmembrane transporter activity"/>
    <property type="evidence" value="ECO:0007669"/>
    <property type="project" value="InterPro"/>
</dbReference>
<evidence type="ECO:0000256" key="5">
    <source>
        <dbReference type="ARBA" id="ARBA00022989"/>
    </source>
</evidence>
<feature type="transmembrane region" description="Helical" evidence="7">
    <location>
        <begin position="413"/>
        <end position="435"/>
    </location>
</feature>
<dbReference type="RefSeq" id="WP_184103172.1">
    <property type="nucleotide sequence ID" value="NZ_JACHHN010000011.1"/>
</dbReference>
<evidence type="ECO:0000256" key="3">
    <source>
        <dbReference type="ARBA" id="ARBA00022475"/>
    </source>
</evidence>
<gene>
    <name evidence="8" type="ORF">HNQ50_004274</name>
</gene>
<keyword evidence="6 7" id="KW-0472">Membrane</keyword>
<keyword evidence="4 7" id="KW-0812">Transmembrane</keyword>
<keyword evidence="3" id="KW-1003">Cell membrane</keyword>
<keyword evidence="2" id="KW-0813">Transport</keyword>
<evidence type="ECO:0000313" key="8">
    <source>
        <dbReference type="EMBL" id="MBB5193517.1"/>
    </source>
</evidence>
<feature type="transmembrane region" description="Helical" evidence="7">
    <location>
        <begin position="362"/>
        <end position="383"/>
    </location>
</feature>
<dbReference type="PANTHER" id="PTHR30509:SF9">
    <property type="entry name" value="MULTIDRUG RESISTANCE PROTEIN MDTO"/>
    <property type="match status" value="1"/>
</dbReference>
<feature type="transmembrane region" description="Helical" evidence="7">
    <location>
        <begin position="12"/>
        <end position="32"/>
    </location>
</feature>
<evidence type="ECO:0000256" key="4">
    <source>
        <dbReference type="ARBA" id="ARBA00022692"/>
    </source>
</evidence>
<feature type="transmembrane region" description="Helical" evidence="7">
    <location>
        <begin position="441"/>
        <end position="459"/>
    </location>
</feature>
<evidence type="ECO:0000256" key="2">
    <source>
        <dbReference type="ARBA" id="ARBA00022448"/>
    </source>
</evidence>